<dbReference type="InterPro" id="IPR011053">
    <property type="entry name" value="Single_hybrid_motif"/>
</dbReference>
<comment type="pathway">
    <text evidence="2 9">Lipid metabolism; fatty acid biosynthesis.</text>
</comment>
<dbReference type="GO" id="GO:0003989">
    <property type="term" value="F:acetyl-CoA carboxylase activity"/>
    <property type="evidence" value="ECO:0007669"/>
    <property type="project" value="InterPro"/>
</dbReference>
<dbReference type="PANTHER" id="PTHR45266:SF3">
    <property type="entry name" value="OXALOACETATE DECARBOXYLASE ALPHA CHAIN"/>
    <property type="match status" value="1"/>
</dbReference>
<accession>A0A1I3ZWX9</accession>
<evidence type="ECO:0000259" key="10">
    <source>
        <dbReference type="PROSITE" id="PS50968"/>
    </source>
</evidence>
<dbReference type="GO" id="GO:0009317">
    <property type="term" value="C:acetyl-CoA carboxylase complex"/>
    <property type="evidence" value="ECO:0007669"/>
    <property type="project" value="InterPro"/>
</dbReference>
<protein>
    <recommendedName>
        <fullName evidence="3 9">Biotin carboxyl carrier protein of acetyl-CoA carboxylase</fullName>
    </recommendedName>
</protein>
<evidence type="ECO:0000256" key="6">
    <source>
        <dbReference type="ARBA" id="ARBA00023098"/>
    </source>
</evidence>
<evidence type="ECO:0000256" key="9">
    <source>
        <dbReference type="RuleBase" id="RU364072"/>
    </source>
</evidence>
<evidence type="ECO:0000256" key="7">
    <source>
        <dbReference type="ARBA" id="ARBA00023160"/>
    </source>
</evidence>
<evidence type="ECO:0000256" key="8">
    <source>
        <dbReference type="ARBA" id="ARBA00023267"/>
    </source>
</evidence>
<dbReference type="NCBIfam" id="TIGR00531">
    <property type="entry name" value="BCCP"/>
    <property type="match status" value="1"/>
</dbReference>
<dbReference type="InterPro" id="IPR001249">
    <property type="entry name" value="AcCoA_biotinCC"/>
</dbReference>
<dbReference type="InterPro" id="IPR000089">
    <property type="entry name" value="Biotin_lipoyl"/>
</dbReference>
<evidence type="ECO:0000313" key="11">
    <source>
        <dbReference type="EMBL" id="SFK48644.1"/>
    </source>
</evidence>
<evidence type="ECO:0000256" key="4">
    <source>
        <dbReference type="ARBA" id="ARBA00022516"/>
    </source>
</evidence>
<reference evidence="12" key="1">
    <citation type="submission" date="2016-10" db="EMBL/GenBank/DDBJ databases">
        <authorList>
            <person name="Varghese N."/>
            <person name="Submissions S."/>
        </authorList>
    </citation>
    <scope>NUCLEOTIDE SEQUENCE [LARGE SCALE GENOMIC DNA]</scope>
    <source>
        <strain evidence="12">CGMCC 1.6474</strain>
    </source>
</reference>
<dbReference type="PANTHER" id="PTHR45266">
    <property type="entry name" value="OXALOACETATE DECARBOXYLASE ALPHA CHAIN"/>
    <property type="match status" value="1"/>
</dbReference>
<evidence type="ECO:0000313" key="12">
    <source>
        <dbReference type="Proteomes" id="UP000198804"/>
    </source>
</evidence>
<dbReference type="STRING" id="414703.SAMN04488125_102138"/>
<dbReference type="GO" id="GO:0006633">
    <property type="term" value="P:fatty acid biosynthetic process"/>
    <property type="evidence" value="ECO:0007669"/>
    <property type="project" value="UniProtKB-UniPathway"/>
</dbReference>
<sequence length="159" mass="16520">MAKNEPFDPELVRELAKMVAETDLSEIEVEKGDLRIRVARKIEPVAVQVAPPAPVTAAAAPAPAAAIPAALAPAQPKAGAGHPGAVPSPMVGTAYLRPSPEAKPFIEVGARVQAGDKLLLIEAMKTFNDIVAPRAGTVTAIFVEDGMPVEYGEALLVLE</sequence>
<feature type="domain" description="Lipoyl-binding" evidence="10">
    <location>
        <begin position="83"/>
        <end position="159"/>
    </location>
</feature>
<dbReference type="Proteomes" id="UP000198804">
    <property type="component" value="Unassembled WGS sequence"/>
</dbReference>
<dbReference type="EMBL" id="FOSV01000002">
    <property type="protein sequence ID" value="SFK48644.1"/>
    <property type="molecule type" value="Genomic_DNA"/>
</dbReference>
<dbReference type="Pfam" id="PF00364">
    <property type="entry name" value="Biotin_lipoyl"/>
    <property type="match status" value="1"/>
</dbReference>
<dbReference type="InterPro" id="IPR050709">
    <property type="entry name" value="Biotin_Carboxyl_Carrier/Decarb"/>
</dbReference>
<keyword evidence="4 9" id="KW-0444">Lipid biosynthesis</keyword>
<dbReference type="Gene3D" id="2.40.50.100">
    <property type="match status" value="1"/>
</dbReference>
<keyword evidence="5 9" id="KW-0276">Fatty acid metabolism</keyword>
<evidence type="ECO:0000256" key="5">
    <source>
        <dbReference type="ARBA" id="ARBA00022832"/>
    </source>
</evidence>
<organism evidence="11 12">
    <name type="scientific">Methylorubrum salsuginis</name>
    <dbReference type="NCBI Taxonomy" id="414703"/>
    <lineage>
        <taxon>Bacteria</taxon>
        <taxon>Pseudomonadati</taxon>
        <taxon>Pseudomonadota</taxon>
        <taxon>Alphaproteobacteria</taxon>
        <taxon>Hyphomicrobiales</taxon>
        <taxon>Methylobacteriaceae</taxon>
        <taxon>Methylorubrum</taxon>
    </lineage>
</organism>
<evidence type="ECO:0000256" key="3">
    <source>
        <dbReference type="ARBA" id="ARBA00017562"/>
    </source>
</evidence>
<dbReference type="RefSeq" id="WP_091941990.1">
    <property type="nucleotide sequence ID" value="NZ_FOSV01000002.1"/>
</dbReference>
<dbReference type="UniPathway" id="UPA00094"/>
<dbReference type="SUPFAM" id="SSF51230">
    <property type="entry name" value="Single hybrid motif"/>
    <property type="match status" value="1"/>
</dbReference>
<gene>
    <name evidence="11" type="ORF">SAMN04488125_102138</name>
</gene>
<keyword evidence="6 9" id="KW-0443">Lipid metabolism</keyword>
<comment type="function">
    <text evidence="1 9">This protein is a component of the acetyl coenzyme A carboxylase complex; first, biotin carboxylase catalyzes the carboxylation of the carrier protein and then the transcarboxylase transfers the carboxyl group to form malonyl-CoA.</text>
</comment>
<dbReference type="PRINTS" id="PR01071">
    <property type="entry name" value="ACOABIOTINCC"/>
</dbReference>
<dbReference type="OrthoDB" id="9811735at2"/>
<keyword evidence="12" id="KW-1185">Reference proteome</keyword>
<keyword evidence="7 9" id="KW-0275">Fatty acid biosynthesis</keyword>
<evidence type="ECO:0000256" key="1">
    <source>
        <dbReference type="ARBA" id="ARBA00003761"/>
    </source>
</evidence>
<evidence type="ECO:0000256" key="2">
    <source>
        <dbReference type="ARBA" id="ARBA00005194"/>
    </source>
</evidence>
<dbReference type="PROSITE" id="PS50968">
    <property type="entry name" value="BIOTINYL_LIPOYL"/>
    <property type="match status" value="1"/>
</dbReference>
<name>A0A1I3ZWX9_9HYPH</name>
<dbReference type="CDD" id="cd06850">
    <property type="entry name" value="biotinyl_domain"/>
    <property type="match status" value="1"/>
</dbReference>
<keyword evidence="8 9" id="KW-0092">Biotin</keyword>
<dbReference type="AlphaFoldDB" id="A0A1I3ZWX9"/>
<dbReference type="InterPro" id="IPR001882">
    <property type="entry name" value="Biotin_BS"/>
</dbReference>
<dbReference type="PROSITE" id="PS00188">
    <property type="entry name" value="BIOTIN"/>
    <property type="match status" value="1"/>
</dbReference>
<proteinExistence type="predicted"/>